<dbReference type="EMBL" id="QRCM01000001">
    <property type="protein sequence ID" value="TXG92023.1"/>
    <property type="molecule type" value="Genomic_DNA"/>
</dbReference>
<feature type="compositionally biased region" description="Polar residues" evidence="1">
    <location>
        <begin position="1"/>
        <end position="10"/>
    </location>
</feature>
<evidence type="ECO:0000259" key="2">
    <source>
        <dbReference type="Pfam" id="PF18970"/>
    </source>
</evidence>
<gene>
    <name evidence="3" type="ORF">DW322_19905</name>
</gene>
<feature type="compositionally biased region" description="Acidic residues" evidence="1">
    <location>
        <begin position="12"/>
        <end position="39"/>
    </location>
</feature>
<protein>
    <recommendedName>
        <fullName evidence="2">DUF5709 domain-containing protein</fullName>
    </recommendedName>
</protein>
<dbReference type="RefSeq" id="WP_010836681.1">
    <property type="nucleotide sequence ID" value="NZ_QRCM01000001.1"/>
</dbReference>
<evidence type="ECO:0000313" key="4">
    <source>
        <dbReference type="Proteomes" id="UP000471120"/>
    </source>
</evidence>
<feature type="region of interest" description="Disordered" evidence="1">
    <location>
        <begin position="161"/>
        <end position="189"/>
    </location>
</feature>
<proteinExistence type="predicted"/>
<organism evidence="3 4">
    <name type="scientific">Rhodococcus rhodnii</name>
    <dbReference type="NCBI Taxonomy" id="38312"/>
    <lineage>
        <taxon>Bacteria</taxon>
        <taxon>Bacillati</taxon>
        <taxon>Actinomycetota</taxon>
        <taxon>Actinomycetes</taxon>
        <taxon>Mycobacteriales</taxon>
        <taxon>Nocardiaceae</taxon>
        <taxon>Rhodococcus</taxon>
    </lineage>
</organism>
<dbReference type="InterPro" id="IPR043763">
    <property type="entry name" value="DUF5709"/>
</dbReference>
<accession>A0A6P2CI84</accession>
<feature type="domain" description="DUF5709" evidence="2">
    <location>
        <begin position="125"/>
        <end position="173"/>
    </location>
</feature>
<dbReference type="AlphaFoldDB" id="A0A6P2CI84"/>
<feature type="compositionally biased region" description="Acidic residues" evidence="1">
    <location>
        <begin position="172"/>
        <end position="189"/>
    </location>
</feature>
<dbReference type="Pfam" id="PF18970">
    <property type="entry name" value="DUF5709"/>
    <property type="match status" value="1"/>
</dbReference>
<sequence length="189" mass="20166">MSQDMDSTPEGSDGEYNLDQDDQLQPEDTLEDLGVDDVLDQGFSPPERPLGLDKHGLTDYEQRTGESLDERLDEEVPDVGLSSDYQDPLRVSAAEDGEVPRDADDELGDDRGDVAGDREFAEDYEVGDARSGRLVAEDEGVAPDTEADLVAGDVGIDGAAASAEEAAVHTVDDEDEDALGTAPGDEDYS</sequence>
<evidence type="ECO:0000313" key="3">
    <source>
        <dbReference type="EMBL" id="TXG92023.1"/>
    </source>
</evidence>
<feature type="region of interest" description="Disordered" evidence="1">
    <location>
        <begin position="1"/>
        <end position="132"/>
    </location>
</feature>
<evidence type="ECO:0000256" key="1">
    <source>
        <dbReference type="SAM" id="MobiDB-lite"/>
    </source>
</evidence>
<feature type="compositionally biased region" description="Basic and acidic residues" evidence="1">
    <location>
        <begin position="50"/>
        <end position="70"/>
    </location>
</feature>
<name>A0A6P2CI84_9NOCA</name>
<reference evidence="3 4" key="1">
    <citation type="submission" date="2018-07" db="EMBL/GenBank/DDBJ databases">
        <title>Genome sequence of Rhodococcus rhodnii ATCC 35071 from Rhodnius prolixus.</title>
        <authorList>
            <person name="Patel V."/>
            <person name="Vogel K.J."/>
        </authorList>
    </citation>
    <scope>NUCLEOTIDE SEQUENCE [LARGE SCALE GENOMIC DNA]</scope>
    <source>
        <strain evidence="3 4">ATCC 35071</strain>
    </source>
</reference>
<feature type="compositionally biased region" description="Basic and acidic residues" evidence="1">
    <location>
        <begin position="109"/>
        <end position="131"/>
    </location>
</feature>
<comment type="caution">
    <text evidence="3">The sequence shown here is derived from an EMBL/GenBank/DDBJ whole genome shotgun (WGS) entry which is preliminary data.</text>
</comment>
<dbReference type="Proteomes" id="UP000471120">
    <property type="component" value="Unassembled WGS sequence"/>
</dbReference>